<name>A0A1Q1HT74_VIBAN</name>
<dbReference type="Proteomes" id="UP000256923">
    <property type="component" value="Chromosome 1"/>
</dbReference>
<evidence type="ECO:0000313" key="7">
    <source>
        <dbReference type="Proteomes" id="UP000722957"/>
    </source>
</evidence>
<evidence type="ECO:0000313" key="6">
    <source>
        <dbReference type="Proteomes" id="UP000256923"/>
    </source>
</evidence>
<reference evidence="4 7" key="2">
    <citation type="journal article" date="2021" name="PeerJ">
        <title>Analysis of 44 Vibrio anguillarum genomes reveals high genetic diversity.</title>
        <authorList>
            <person name="Hansen M.J."/>
            <person name="Dalsgaard I."/>
        </authorList>
    </citation>
    <scope>NUCLEOTIDE SEQUENCE [LARGE SCALE GENOMIC DNA]</scope>
    <source>
        <strain evidence="4 7">17-16730-2A</strain>
        <strain evidence="5">850617-1/1</strain>
    </source>
</reference>
<dbReference type="NCBIfam" id="NF033664">
    <property type="entry name" value="PACE_transport"/>
    <property type="match status" value="1"/>
</dbReference>
<keyword evidence="1" id="KW-0472">Membrane</keyword>
<dbReference type="RefSeq" id="WP_013857051.1">
    <property type="nucleotide sequence ID" value="NZ_AJYT02000237.1"/>
</dbReference>
<evidence type="ECO:0000313" key="4">
    <source>
        <dbReference type="EMBL" id="MBF4270693.1"/>
    </source>
</evidence>
<feature type="transmembrane region" description="Helical" evidence="1">
    <location>
        <begin position="12"/>
        <end position="36"/>
    </location>
</feature>
<organism evidence="4 7">
    <name type="scientific">Vibrio anguillarum</name>
    <name type="common">Listonella anguillarum</name>
    <dbReference type="NCBI Taxonomy" id="55601"/>
    <lineage>
        <taxon>Bacteria</taxon>
        <taxon>Pseudomonadati</taxon>
        <taxon>Pseudomonadota</taxon>
        <taxon>Gammaproteobacteria</taxon>
        <taxon>Vibrionales</taxon>
        <taxon>Vibrionaceae</taxon>
        <taxon>Vibrio</taxon>
    </lineage>
</organism>
<dbReference type="Proteomes" id="UP000786185">
    <property type="component" value="Unassembled WGS sequence"/>
</dbReference>
<dbReference type="Pfam" id="PF05232">
    <property type="entry name" value="BTP"/>
    <property type="match status" value="2"/>
</dbReference>
<dbReference type="AlphaFoldDB" id="A0A1Q1HT74"/>
<feature type="domain" description="Chlorhexidine efflux transporter" evidence="2">
    <location>
        <begin position="75"/>
        <end position="137"/>
    </location>
</feature>
<dbReference type="InterPro" id="IPR058208">
    <property type="entry name" value="PACE"/>
</dbReference>
<evidence type="ECO:0000313" key="5">
    <source>
        <dbReference type="EMBL" id="MBF4434025.1"/>
    </source>
</evidence>
<feature type="transmembrane region" description="Helical" evidence="1">
    <location>
        <begin position="81"/>
        <end position="103"/>
    </location>
</feature>
<accession>A0A1E5FI45</accession>
<protein>
    <submittedName>
        <fullName evidence="4">PACE efflux transporter</fullName>
    </submittedName>
</protein>
<keyword evidence="1" id="KW-0812">Transmembrane</keyword>
<dbReference type="Proteomes" id="UP000722957">
    <property type="component" value="Unassembled WGS sequence"/>
</dbReference>
<dbReference type="EMBL" id="SCLC01000002">
    <property type="protein sequence ID" value="MBF4434025.1"/>
    <property type="molecule type" value="Genomic_DNA"/>
</dbReference>
<feature type="transmembrane region" description="Helical" evidence="1">
    <location>
        <begin position="115"/>
        <end position="132"/>
    </location>
</feature>
<dbReference type="EMBL" id="RDOM01000003">
    <property type="protein sequence ID" value="MBF4270693.1"/>
    <property type="molecule type" value="Genomic_DNA"/>
</dbReference>
<feature type="domain" description="Chlorhexidine efflux transporter" evidence="2">
    <location>
        <begin position="8"/>
        <end position="69"/>
    </location>
</feature>
<reference evidence="3 6" key="1">
    <citation type="submission" date="2018-12" db="EMBL/GenBank/DDBJ databases">
        <title>Characterization and Draft Genome of Vibrio anguillarum J360 Marine Pathogen Isolated from an Outbreak in Lumpfish (Cyclopterus lumpus).</title>
        <authorList>
            <person name="Vasquez J.I."/>
            <person name="Cao T."/>
            <person name="Chakraborty S."/>
            <person name="Gnanagobal H."/>
            <person name="Wescot J."/>
            <person name="Boyce D."/>
            <person name="Santander J."/>
        </authorList>
    </citation>
    <scope>NUCLEOTIDE SEQUENCE [LARGE SCALE GENOMIC DNA]</scope>
    <source>
        <strain evidence="3 6">J360</strain>
    </source>
</reference>
<evidence type="ECO:0000256" key="1">
    <source>
        <dbReference type="SAM" id="Phobius"/>
    </source>
</evidence>
<keyword evidence="1" id="KW-1133">Transmembrane helix</keyword>
<accession>A0A1Q1HT74</accession>
<evidence type="ECO:0000313" key="3">
    <source>
        <dbReference type="EMBL" id="AZS26039.1"/>
    </source>
</evidence>
<dbReference type="InterPro" id="IPR007896">
    <property type="entry name" value="BTP_bacteria"/>
</dbReference>
<gene>
    <name evidence="3" type="ORF">DYL72_14055</name>
    <name evidence="4" type="ORF">EAY07_01250</name>
    <name evidence="5" type="ORF">ERJ77_05850</name>
</gene>
<evidence type="ECO:0000259" key="2">
    <source>
        <dbReference type="Pfam" id="PF05232"/>
    </source>
</evidence>
<sequence>MMSMRELSMKERLFHAITFEVTALALIIPISALVTGQGTGDLAMIGIGLSLFAVAWNYLYNVLFDRVFGTNRLARTVSLRLLHTTGFEGGLVFISIPVIAWVLDVSMWDALILEAGFLTFFFIYTTLFNWGYDRIQPYQRWIERMAK</sequence>
<dbReference type="EMBL" id="CP034672">
    <property type="protein sequence ID" value="AZS26039.1"/>
    <property type="molecule type" value="Genomic_DNA"/>
</dbReference>
<proteinExistence type="predicted"/>
<feature type="transmembrane region" description="Helical" evidence="1">
    <location>
        <begin position="42"/>
        <end position="60"/>
    </location>
</feature>
<dbReference type="OMA" id="CAPLLSW"/>